<evidence type="ECO:0000256" key="4">
    <source>
        <dbReference type="ARBA" id="ARBA00022777"/>
    </source>
</evidence>
<evidence type="ECO:0000256" key="2">
    <source>
        <dbReference type="ARBA" id="ARBA00022679"/>
    </source>
</evidence>
<feature type="coiled-coil region" evidence="7">
    <location>
        <begin position="30"/>
        <end position="61"/>
    </location>
</feature>
<keyword evidence="2" id="KW-0808">Transferase</keyword>
<dbReference type="PANTHER" id="PTHR43065">
    <property type="entry name" value="SENSOR HISTIDINE KINASE"/>
    <property type="match status" value="1"/>
</dbReference>
<evidence type="ECO:0000313" key="9">
    <source>
        <dbReference type="EMBL" id="VAW34524.1"/>
    </source>
</evidence>
<dbReference type="SMART" id="SM00388">
    <property type="entry name" value="HisKA"/>
    <property type="match status" value="1"/>
</dbReference>
<keyword evidence="7" id="KW-0175">Coiled coil</keyword>
<evidence type="ECO:0000256" key="5">
    <source>
        <dbReference type="ARBA" id="ARBA00022840"/>
    </source>
</evidence>
<dbReference type="Gene3D" id="3.30.565.10">
    <property type="entry name" value="Histidine kinase-like ATPase, C-terminal domain"/>
    <property type="match status" value="1"/>
</dbReference>
<dbReference type="CDD" id="cd00082">
    <property type="entry name" value="HisKA"/>
    <property type="match status" value="1"/>
</dbReference>
<accession>A0A3B0VSX7</accession>
<dbReference type="InterPro" id="IPR005467">
    <property type="entry name" value="His_kinase_dom"/>
</dbReference>
<dbReference type="Pfam" id="PF00512">
    <property type="entry name" value="HisKA"/>
    <property type="match status" value="1"/>
</dbReference>
<evidence type="ECO:0000256" key="7">
    <source>
        <dbReference type="SAM" id="Coils"/>
    </source>
</evidence>
<dbReference type="SUPFAM" id="SSF47384">
    <property type="entry name" value="Homodimeric domain of signal transducing histidine kinase"/>
    <property type="match status" value="1"/>
</dbReference>
<keyword evidence="6" id="KW-0902">Two-component regulatory system</keyword>
<dbReference type="PANTHER" id="PTHR43065:SF10">
    <property type="entry name" value="PEROXIDE STRESS-ACTIVATED HISTIDINE KINASE MAK3"/>
    <property type="match status" value="1"/>
</dbReference>
<dbReference type="GO" id="GO:0005524">
    <property type="term" value="F:ATP binding"/>
    <property type="evidence" value="ECO:0007669"/>
    <property type="project" value="UniProtKB-KW"/>
</dbReference>
<dbReference type="InterPro" id="IPR036890">
    <property type="entry name" value="HATPase_C_sf"/>
</dbReference>
<evidence type="ECO:0000259" key="8">
    <source>
        <dbReference type="PROSITE" id="PS50109"/>
    </source>
</evidence>
<dbReference type="InterPro" id="IPR003594">
    <property type="entry name" value="HATPase_dom"/>
</dbReference>
<feature type="domain" description="Histidine kinase" evidence="8">
    <location>
        <begin position="73"/>
        <end position="288"/>
    </location>
</feature>
<organism evidence="9">
    <name type="scientific">hydrothermal vent metagenome</name>
    <dbReference type="NCBI Taxonomy" id="652676"/>
    <lineage>
        <taxon>unclassified sequences</taxon>
        <taxon>metagenomes</taxon>
        <taxon>ecological metagenomes</taxon>
    </lineage>
</organism>
<evidence type="ECO:0000256" key="6">
    <source>
        <dbReference type="ARBA" id="ARBA00023012"/>
    </source>
</evidence>
<protein>
    <recommendedName>
        <fullName evidence="8">Histidine kinase domain-containing protein</fullName>
    </recommendedName>
</protein>
<evidence type="ECO:0000256" key="3">
    <source>
        <dbReference type="ARBA" id="ARBA00022741"/>
    </source>
</evidence>
<dbReference type="PRINTS" id="PR00344">
    <property type="entry name" value="BCTRLSENSOR"/>
</dbReference>
<dbReference type="PROSITE" id="PS50109">
    <property type="entry name" value="HIS_KIN"/>
    <property type="match status" value="1"/>
</dbReference>
<keyword evidence="3" id="KW-0547">Nucleotide-binding</keyword>
<sequence>MNTELKEFELKEADKEVLLNDAFAHFKAASTSLELRYKSLEDQVERLNQELSEKSKFMERTRRLVAMGEMGAKIAHEIRNPLASIGIFSSLLERELSGDNKKRELAGHISKGVKTLDNLLTNMLLFARSPEPARYRMDIRSVLEGTLLLIDAQKGENVVIEKNYAGSTVIKGDESLLAQAFFNLLINAVDAVGAGGVVKVSTCLHKNGSTNMKVIIEDTGVGITQENIDRIFDPFFTTKDQGTGLGLAIVESIIKSHGGHLEVESYPAGSGKQERRGTTFTVILPVDDAEGLYE</sequence>
<dbReference type="SUPFAM" id="SSF55874">
    <property type="entry name" value="ATPase domain of HSP90 chaperone/DNA topoisomerase II/histidine kinase"/>
    <property type="match status" value="1"/>
</dbReference>
<keyword evidence="4" id="KW-0418">Kinase</keyword>
<name>A0A3B0VSX7_9ZZZZ</name>
<dbReference type="InterPro" id="IPR003661">
    <property type="entry name" value="HisK_dim/P_dom"/>
</dbReference>
<dbReference type="EMBL" id="UOEZ01000004">
    <property type="protein sequence ID" value="VAW34524.1"/>
    <property type="molecule type" value="Genomic_DNA"/>
</dbReference>
<dbReference type="Gene3D" id="1.10.287.130">
    <property type="match status" value="1"/>
</dbReference>
<dbReference type="SMART" id="SM00387">
    <property type="entry name" value="HATPase_c"/>
    <property type="match status" value="1"/>
</dbReference>
<reference evidence="9" key="1">
    <citation type="submission" date="2018-06" db="EMBL/GenBank/DDBJ databases">
        <authorList>
            <person name="Zhirakovskaya E."/>
        </authorList>
    </citation>
    <scope>NUCLEOTIDE SEQUENCE</scope>
</reference>
<dbReference type="InterPro" id="IPR036097">
    <property type="entry name" value="HisK_dim/P_sf"/>
</dbReference>
<gene>
    <name evidence="9" type="ORF">MNBD_DELTA02-770</name>
</gene>
<keyword evidence="1" id="KW-0597">Phosphoprotein</keyword>
<dbReference type="AlphaFoldDB" id="A0A3B0VSX7"/>
<dbReference type="InterPro" id="IPR004358">
    <property type="entry name" value="Sig_transdc_His_kin-like_C"/>
</dbReference>
<keyword evidence="5" id="KW-0067">ATP-binding</keyword>
<proteinExistence type="predicted"/>
<evidence type="ECO:0000256" key="1">
    <source>
        <dbReference type="ARBA" id="ARBA00022553"/>
    </source>
</evidence>
<dbReference type="GO" id="GO:0000155">
    <property type="term" value="F:phosphorelay sensor kinase activity"/>
    <property type="evidence" value="ECO:0007669"/>
    <property type="project" value="InterPro"/>
</dbReference>
<dbReference type="Pfam" id="PF02518">
    <property type="entry name" value="HATPase_c"/>
    <property type="match status" value="1"/>
</dbReference>